<sequence length="796" mass="84702">MNDVFNPKLQRRTLLKTAAAGSAVAYAGLAFNPLTGEAAPLVAKDLNGSVGEPAVRQDGGLKVSGQARYAIEHAIEGMLYGVAVQSTIPAGRITAIDTQAASNAPGVVAIYTHLNPLAINPATPFIKGGAATENFTPLQDDVVRWNGQHIALVVAQTFEQATEAANLVKVSYAATPAIIDPDDSRAKAQPIDDLQARWGDAPAALASAAVRVEGVYTTPREYNVPMEPHACIAHWQNEKLTVYESSQWVGGARNVIAQWMGLEMGSVRVVSPFVGGGFGCKVAPHPHVAMACSAARLLGRPLKVALTRAQTFTSYGGRPRTGQRLALGATREGMLVSVVHDGWNETAIDDTHLEPSTSVTALMYATPNMLARHSIIPVNTVNPGWMRAPGENISTYALETGMDELAVKLDLDPIELRLRNWAAQDPKANIPWTSRRLREAYAAGANAFGWSERNPKPRSMRQGRELIGWGMAAGTYPVWRTPGEAKIVIHRDGRIEVLSAGTDLGTGTYTILAQTAAEVLDVPTRSVKVSLGDTDLPRAPIAGGSQLANNLTGAVYAAAKLARSELIRVATRDPKSPLHGMVAANLVFKNGRIKPSQRPGKGISFGDLLAALGKERFEISADTFKAGATEADRHAAAHGFSQMQLPTTGGVSAHSWGAHFVEVRVDEDFGTIRVKRMVAAFDSGRVYNPKLAESQWMGGMIMGIGQALFEEGHIDRRDGRVVNASFADYVVPVNADVPEIITIDVGLPDLQASALGGKAVGELGIVGVAAAIGNAVYHATGKRIRDLPFTLDKLLA</sequence>
<dbReference type="InterPro" id="IPR000674">
    <property type="entry name" value="Ald_Oxase/Xan_DH_a/b"/>
</dbReference>
<dbReference type="InterPro" id="IPR016208">
    <property type="entry name" value="Ald_Oxase/xanthine_DH-like"/>
</dbReference>
<evidence type="ECO:0000313" key="6">
    <source>
        <dbReference type="EMBL" id="MBC2677765.1"/>
    </source>
</evidence>
<evidence type="ECO:0000256" key="2">
    <source>
        <dbReference type="ARBA" id="ARBA00022505"/>
    </source>
</evidence>
<dbReference type="Pfam" id="PF01315">
    <property type="entry name" value="Ald_Xan_dh_C"/>
    <property type="match status" value="1"/>
</dbReference>
<dbReference type="PROSITE" id="PS51318">
    <property type="entry name" value="TAT"/>
    <property type="match status" value="1"/>
</dbReference>
<feature type="domain" description="Aldehyde oxidase/xanthine dehydrogenase a/b hammerhead" evidence="5">
    <location>
        <begin position="64"/>
        <end position="176"/>
    </location>
</feature>
<keyword evidence="4" id="KW-0732">Signal</keyword>
<accession>A0A7X1G3E6</accession>
<dbReference type="Pfam" id="PF02738">
    <property type="entry name" value="MoCoBD_1"/>
    <property type="match status" value="1"/>
</dbReference>
<comment type="caution">
    <text evidence="6">The sequence shown here is derived from an EMBL/GenBank/DDBJ whole genome shotgun (WGS) entry which is preliminary data.</text>
</comment>
<dbReference type="SUPFAM" id="SSF56003">
    <property type="entry name" value="Molybdenum cofactor-binding domain"/>
    <property type="match status" value="1"/>
</dbReference>
<keyword evidence="3" id="KW-0560">Oxidoreductase</keyword>
<dbReference type="RefSeq" id="WP_185793681.1">
    <property type="nucleotide sequence ID" value="NZ_JACMYH010000001.1"/>
</dbReference>
<protein>
    <submittedName>
        <fullName evidence="6">Xanthine dehydrogenase family protein molybdopterin-binding subunit</fullName>
    </submittedName>
</protein>
<gene>
    <name evidence="6" type="ORF">H7993_05095</name>
</gene>
<dbReference type="Gene3D" id="3.90.1170.50">
    <property type="entry name" value="Aldehyde oxidase/xanthine dehydrogenase, a/b hammerhead"/>
    <property type="match status" value="1"/>
</dbReference>
<reference evidence="6 7" key="1">
    <citation type="submission" date="2020-08" db="EMBL/GenBank/DDBJ databases">
        <title>Pseudomonas sp. nov.</title>
        <authorList>
            <person name="Gieschler S."/>
            <person name="Fiedler G."/>
            <person name="Brinks E."/>
            <person name="Boehnlein C."/>
            <person name="Franz C.M.A.P."/>
            <person name="Kabisch J."/>
        </authorList>
    </citation>
    <scope>NUCLEOTIDE SEQUENCE [LARGE SCALE GENOMIC DNA]</scope>
    <source>
        <strain evidence="6 7">MBT-2</strain>
    </source>
</reference>
<dbReference type="InterPro" id="IPR008274">
    <property type="entry name" value="AldOxase/xan_DH_MoCoBD1"/>
</dbReference>
<evidence type="ECO:0000256" key="4">
    <source>
        <dbReference type="SAM" id="SignalP"/>
    </source>
</evidence>
<keyword evidence="7" id="KW-1185">Reference proteome</keyword>
<dbReference type="EMBL" id="JACMYH010000001">
    <property type="protein sequence ID" value="MBC2677765.1"/>
    <property type="molecule type" value="Genomic_DNA"/>
</dbReference>
<name>A0A7X1G3E6_9PSED</name>
<dbReference type="InterPro" id="IPR036856">
    <property type="entry name" value="Ald_Oxase/Xan_DH_a/b_sf"/>
</dbReference>
<dbReference type="SUPFAM" id="SSF54665">
    <property type="entry name" value="CO dehydrogenase molybdoprotein N-domain-like"/>
    <property type="match status" value="1"/>
</dbReference>
<comment type="similarity">
    <text evidence="1">Belongs to the xanthine dehydrogenase family.</text>
</comment>
<dbReference type="GO" id="GO:0005506">
    <property type="term" value="F:iron ion binding"/>
    <property type="evidence" value="ECO:0007669"/>
    <property type="project" value="InterPro"/>
</dbReference>
<evidence type="ECO:0000313" key="7">
    <source>
        <dbReference type="Proteomes" id="UP000546173"/>
    </source>
</evidence>
<evidence type="ECO:0000259" key="5">
    <source>
        <dbReference type="SMART" id="SM01008"/>
    </source>
</evidence>
<dbReference type="Pfam" id="PF20256">
    <property type="entry name" value="MoCoBD_2"/>
    <property type="match status" value="1"/>
</dbReference>
<evidence type="ECO:0000256" key="3">
    <source>
        <dbReference type="ARBA" id="ARBA00023002"/>
    </source>
</evidence>
<feature type="signal peptide" evidence="4">
    <location>
        <begin position="1"/>
        <end position="27"/>
    </location>
</feature>
<dbReference type="GO" id="GO:0016491">
    <property type="term" value="F:oxidoreductase activity"/>
    <property type="evidence" value="ECO:0007669"/>
    <property type="project" value="UniProtKB-KW"/>
</dbReference>
<dbReference type="SMART" id="SM01008">
    <property type="entry name" value="Ald_Xan_dh_C"/>
    <property type="match status" value="1"/>
</dbReference>
<organism evidence="6 7">
    <name type="scientific">Pseudomonas baltica</name>
    <dbReference type="NCBI Taxonomy" id="2762576"/>
    <lineage>
        <taxon>Bacteria</taxon>
        <taxon>Pseudomonadati</taxon>
        <taxon>Pseudomonadota</taxon>
        <taxon>Gammaproteobacteria</taxon>
        <taxon>Pseudomonadales</taxon>
        <taxon>Pseudomonadaceae</taxon>
        <taxon>Pseudomonas</taxon>
    </lineage>
</organism>
<dbReference type="InterPro" id="IPR006311">
    <property type="entry name" value="TAT_signal"/>
</dbReference>
<dbReference type="Gene3D" id="3.30.365.10">
    <property type="entry name" value="Aldehyde oxidase/xanthine dehydrogenase, molybdopterin binding domain"/>
    <property type="match status" value="4"/>
</dbReference>
<dbReference type="Proteomes" id="UP000546173">
    <property type="component" value="Unassembled WGS sequence"/>
</dbReference>
<dbReference type="InterPro" id="IPR037165">
    <property type="entry name" value="AldOxase/xan_DH_Mopterin-bd_sf"/>
</dbReference>
<evidence type="ECO:0000256" key="1">
    <source>
        <dbReference type="ARBA" id="ARBA00006849"/>
    </source>
</evidence>
<dbReference type="PANTHER" id="PTHR11908:SF132">
    <property type="entry name" value="ALDEHYDE OXIDASE 1-RELATED"/>
    <property type="match status" value="1"/>
</dbReference>
<keyword evidence="2" id="KW-0500">Molybdenum</keyword>
<dbReference type="AlphaFoldDB" id="A0A7X1G3E6"/>
<feature type="chain" id="PRO_5031295667" evidence="4">
    <location>
        <begin position="28"/>
        <end position="796"/>
    </location>
</feature>
<proteinExistence type="inferred from homology"/>
<dbReference type="PANTHER" id="PTHR11908">
    <property type="entry name" value="XANTHINE DEHYDROGENASE"/>
    <property type="match status" value="1"/>
</dbReference>
<dbReference type="InterPro" id="IPR046867">
    <property type="entry name" value="AldOxase/xan_DH_MoCoBD2"/>
</dbReference>